<keyword evidence="2" id="KW-1185">Reference proteome</keyword>
<evidence type="ECO:0000313" key="1">
    <source>
        <dbReference type="EMBL" id="MCW9705346.1"/>
    </source>
</evidence>
<dbReference type="RefSeq" id="WP_265764008.1">
    <property type="nucleotide sequence ID" value="NZ_JAGGJA010000001.1"/>
</dbReference>
<name>A0ABT3PHF0_9BACT</name>
<gene>
    <name evidence="1" type="ORF">J6I44_00705</name>
</gene>
<dbReference type="EMBL" id="JAGGJA010000001">
    <property type="protein sequence ID" value="MCW9705346.1"/>
    <property type="molecule type" value="Genomic_DNA"/>
</dbReference>
<proteinExistence type="predicted"/>
<sequence length="114" mass="13391">MNAIANQLLKLIKVNRKIINQFHKDEADVALLQKRFNERGRHVTKLASVTEVYDASSLSNSQKKRLTSLFERFEDQQRSIQEALDYILEKSKERLDDAIKKNKAEKSYKQVLKR</sequence>
<accession>A0ABT3PHF0</accession>
<dbReference type="Proteomes" id="UP001207918">
    <property type="component" value="Unassembled WGS sequence"/>
</dbReference>
<comment type="caution">
    <text evidence="1">The sequence shown here is derived from an EMBL/GenBank/DDBJ whole genome shotgun (WGS) entry which is preliminary data.</text>
</comment>
<protein>
    <submittedName>
        <fullName evidence="1">Uncharacterized protein</fullName>
    </submittedName>
</protein>
<evidence type="ECO:0000313" key="2">
    <source>
        <dbReference type="Proteomes" id="UP001207918"/>
    </source>
</evidence>
<organism evidence="1 2">
    <name type="scientific">Fodinibius salsisoli</name>
    <dbReference type="NCBI Taxonomy" id="2820877"/>
    <lineage>
        <taxon>Bacteria</taxon>
        <taxon>Pseudomonadati</taxon>
        <taxon>Balneolota</taxon>
        <taxon>Balneolia</taxon>
        <taxon>Balneolales</taxon>
        <taxon>Balneolaceae</taxon>
        <taxon>Fodinibius</taxon>
    </lineage>
</organism>
<reference evidence="1 2" key="1">
    <citation type="submission" date="2021-03" db="EMBL/GenBank/DDBJ databases">
        <title>Aliifodinibius sp. nov., a new bacterium isolated from saline soil.</title>
        <authorList>
            <person name="Galisteo C."/>
            <person name="De La Haba R."/>
            <person name="Sanchez-Porro C."/>
            <person name="Ventosa A."/>
        </authorList>
    </citation>
    <scope>NUCLEOTIDE SEQUENCE [LARGE SCALE GENOMIC DNA]</scope>
    <source>
        <strain evidence="1 2">1BSP15-2V2</strain>
    </source>
</reference>